<evidence type="ECO:0000313" key="2">
    <source>
        <dbReference type="EMBL" id="MBK5928304.1"/>
    </source>
</evidence>
<accession>A0A934WJX1</accession>
<sequence length="119" mass="12330">MIDAPVIDPAEAAGPLRLLDVRDAESFAAGHAPGAVRVPVEDWVADARTPAGAFANTTSWADVIAALDIGPGTIAGILDDGRMTEAARVGLPPVWQAQSSVFRRGLRSDVCPASERGRG</sequence>
<keyword evidence="3" id="KW-1185">Reference proteome</keyword>
<comment type="caution">
    <text evidence="2">The sequence shown here is derived from an EMBL/GenBank/DDBJ whole genome shotgun (WGS) entry which is preliminary data.</text>
</comment>
<dbReference type="InterPro" id="IPR001763">
    <property type="entry name" value="Rhodanese-like_dom"/>
</dbReference>
<dbReference type="AlphaFoldDB" id="A0A934WJX1"/>
<dbReference type="RefSeq" id="WP_201158060.1">
    <property type="nucleotide sequence ID" value="NZ_NHSD01000298.1"/>
</dbReference>
<gene>
    <name evidence="2" type="ORF">CCR87_13335</name>
</gene>
<evidence type="ECO:0000313" key="3">
    <source>
        <dbReference type="Proteomes" id="UP000706333"/>
    </source>
</evidence>
<reference evidence="2" key="1">
    <citation type="submission" date="2017-05" db="EMBL/GenBank/DDBJ databases">
        <authorList>
            <person name="Imhoff J.F."/>
            <person name="Rahn T."/>
            <person name="Kuenzel S."/>
            <person name="Neulinger S.C."/>
        </authorList>
    </citation>
    <scope>NUCLEOTIDE SEQUENCE</scope>
    <source>
        <strain evidence="2">LMG 28126</strain>
    </source>
</reference>
<dbReference type="PROSITE" id="PS50206">
    <property type="entry name" value="RHODANESE_3"/>
    <property type="match status" value="1"/>
</dbReference>
<dbReference type="SUPFAM" id="SSF52821">
    <property type="entry name" value="Rhodanese/Cell cycle control phosphatase"/>
    <property type="match status" value="1"/>
</dbReference>
<feature type="domain" description="Rhodanese" evidence="1">
    <location>
        <begin position="12"/>
        <end position="73"/>
    </location>
</feature>
<proteinExistence type="predicted"/>
<dbReference type="Pfam" id="PF00581">
    <property type="entry name" value="Rhodanese"/>
    <property type="match status" value="1"/>
</dbReference>
<dbReference type="Gene3D" id="3.40.250.10">
    <property type="entry name" value="Rhodanese-like domain"/>
    <property type="match status" value="1"/>
</dbReference>
<organism evidence="2 3">
    <name type="scientific">Rhodobaculum claviforme</name>
    <dbReference type="NCBI Taxonomy" id="1549854"/>
    <lineage>
        <taxon>Bacteria</taxon>
        <taxon>Pseudomonadati</taxon>
        <taxon>Pseudomonadota</taxon>
        <taxon>Alphaproteobacteria</taxon>
        <taxon>Rhodobacterales</taxon>
        <taxon>Paracoccaceae</taxon>
        <taxon>Rhodobaculum</taxon>
    </lineage>
</organism>
<name>A0A934WJX1_9RHOB</name>
<protein>
    <recommendedName>
        <fullName evidence="1">Rhodanese domain-containing protein</fullName>
    </recommendedName>
</protein>
<dbReference type="InterPro" id="IPR036873">
    <property type="entry name" value="Rhodanese-like_dom_sf"/>
</dbReference>
<dbReference type="EMBL" id="NHSD01000298">
    <property type="protein sequence ID" value="MBK5928304.1"/>
    <property type="molecule type" value="Genomic_DNA"/>
</dbReference>
<dbReference type="Proteomes" id="UP000706333">
    <property type="component" value="Unassembled WGS sequence"/>
</dbReference>
<evidence type="ECO:0000259" key="1">
    <source>
        <dbReference type="PROSITE" id="PS50206"/>
    </source>
</evidence>
<reference evidence="2" key="2">
    <citation type="journal article" date="2020" name="Microorganisms">
        <title>Osmotic Adaptation and Compatible Solute Biosynthesis of Phototrophic Bacteria as Revealed from Genome Analyses.</title>
        <authorList>
            <person name="Imhoff J.F."/>
            <person name="Rahn T."/>
            <person name="Kunzel S."/>
            <person name="Keller A."/>
            <person name="Neulinger S.C."/>
        </authorList>
    </citation>
    <scope>NUCLEOTIDE SEQUENCE</scope>
    <source>
        <strain evidence="2">LMG 28126</strain>
    </source>
</reference>